<comment type="similarity">
    <text evidence="2">Belongs to the type I cytokine receptor family. Type 2 subfamily.</text>
</comment>
<evidence type="ECO:0000256" key="6">
    <source>
        <dbReference type="ARBA" id="ARBA00022989"/>
    </source>
</evidence>
<keyword evidence="5" id="KW-0677">Repeat</keyword>
<dbReference type="EMBL" id="CAUEEQ010064529">
    <property type="protein sequence ID" value="CAJ0964988.1"/>
    <property type="molecule type" value="Genomic_DNA"/>
</dbReference>
<name>A0ABN9MEH2_9NEOB</name>
<comment type="caution">
    <text evidence="10">The sequence shown here is derived from an EMBL/GenBank/DDBJ whole genome shotgun (WGS) entry which is preliminary data.</text>
</comment>
<keyword evidence="4" id="KW-0732">Signal</keyword>
<evidence type="ECO:0000256" key="2">
    <source>
        <dbReference type="ARBA" id="ARBA00008921"/>
    </source>
</evidence>
<protein>
    <recommendedName>
        <fullName evidence="12">Fibronectin type-III domain-containing protein</fullName>
    </recommendedName>
</protein>
<keyword evidence="3" id="KW-0812">Transmembrane</keyword>
<dbReference type="Proteomes" id="UP001176940">
    <property type="component" value="Unassembled WGS sequence"/>
</dbReference>
<keyword evidence="8" id="KW-0675">Receptor</keyword>
<evidence type="ECO:0000256" key="1">
    <source>
        <dbReference type="ARBA" id="ARBA00004479"/>
    </source>
</evidence>
<reference evidence="10" key="1">
    <citation type="submission" date="2023-07" db="EMBL/GenBank/DDBJ databases">
        <authorList>
            <person name="Stuckert A."/>
        </authorList>
    </citation>
    <scope>NUCLEOTIDE SEQUENCE</scope>
</reference>
<keyword evidence="9" id="KW-0325">Glycoprotein</keyword>
<evidence type="ECO:0000256" key="8">
    <source>
        <dbReference type="ARBA" id="ARBA00023170"/>
    </source>
</evidence>
<dbReference type="InterPro" id="IPR036116">
    <property type="entry name" value="FN3_sf"/>
</dbReference>
<keyword evidence="6" id="KW-1133">Transmembrane helix</keyword>
<evidence type="ECO:0008006" key="12">
    <source>
        <dbReference type="Google" id="ProtNLM"/>
    </source>
</evidence>
<sequence>MTVTSRRVLLPQHLWNRTTAGCSAQEIRTSEGGVKYDFQIRCIRRNLTGQWSEWGPTTSVTTLETAPTGKLKTWWRNLEATHESQLKILLMWKQLERNKANAEHLWYIVKSSSDLHDTENILCNTTILNCTISLPTEKKNVFIRAYNNAGASPETEITLTARNGKKIIDSSNG</sequence>
<dbReference type="SUPFAM" id="SSF49265">
    <property type="entry name" value="Fibronectin type III"/>
    <property type="match status" value="1"/>
</dbReference>
<keyword evidence="7" id="KW-0472">Membrane</keyword>
<accession>A0ABN9MEH2</accession>
<comment type="subcellular location">
    <subcellularLocation>
        <location evidence="1">Membrane</location>
        <topology evidence="1">Single-pass type I membrane protein</topology>
    </subcellularLocation>
</comment>
<evidence type="ECO:0000256" key="7">
    <source>
        <dbReference type="ARBA" id="ARBA00023136"/>
    </source>
</evidence>
<proteinExistence type="inferred from homology"/>
<evidence type="ECO:0000313" key="10">
    <source>
        <dbReference type="EMBL" id="CAJ0964988.1"/>
    </source>
</evidence>
<dbReference type="InterPro" id="IPR052672">
    <property type="entry name" value="Type1_Cytokine_Rcpt_Type2"/>
</dbReference>
<evidence type="ECO:0000256" key="5">
    <source>
        <dbReference type="ARBA" id="ARBA00022737"/>
    </source>
</evidence>
<dbReference type="PANTHER" id="PTHR48423">
    <property type="entry name" value="INTERLEUKIN-27 RECEPTOR SUBUNIT ALPHA"/>
    <property type="match status" value="1"/>
</dbReference>
<gene>
    <name evidence="10" type="ORF">RIMI_LOCUS19835647</name>
</gene>
<evidence type="ECO:0000256" key="4">
    <source>
        <dbReference type="ARBA" id="ARBA00022729"/>
    </source>
</evidence>
<evidence type="ECO:0000313" key="11">
    <source>
        <dbReference type="Proteomes" id="UP001176940"/>
    </source>
</evidence>
<dbReference type="PANTHER" id="PTHR48423:SF1">
    <property type="entry name" value="INTERLEUKIN-27 RECEPTOR SUBUNIT ALPHA"/>
    <property type="match status" value="1"/>
</dbReference>
<dbReference type="InterPro" id="IPR013783">
    <property type="entry name" value="Ig-like_fold"/>
</dbReference>
<evidence type="ECO:0000256" key="3">
    <source>
        <dbReference type="ARBA" id="ARBA00022692"/>
    </source>
</evidence>
<dbReference type="Gene3D" id="2.60.40.10">
    <property type="entry name" value="Immunoglobulins"/>
    <property type="match status" value="2"/>
</dbReference>
<organism evidence="10 11">
    <name type="scientific">Ranitomeya imitator</name>
    <name type="common">mimic poison frog</name>
    <dbReference type="NCBI Taxonomy" id="111125"/>
    <lineage>
        <taxon>Eukaryota</taxon>
        <taxon>Metazoa</taxon>
        <taxon>Chordata</taxon>
        <taxon>Craniata</taxon>
        <taxon>Vertebrata</taxon>
        <taxon>Euteleostomi</taxon>
        <taxon>Amphibia</taxon>
        <taxon>Batrachia</taxon>
        <taxon>Anura</taxon>
        <taxon>Neobatrachia</taxon>
        <taxon>Hyloidea</taxon>
        <taxon>Dendrobatidae</taxon>
        <taxon>Dendrobatinae</taxon>
        <taxon>Ranitomeya</taxon>
    </lineage>
</organism>
<keyword evidence="11" id="KW-1185">Reference proteome</keyword>
<evidence type="ECO:0000256" key="9">
    <source>
        <dbReference type="ARBA" id="ARBA00023180"/>
    </source>
</evidence>